<feature type="region of interest" description="Disordered" evidence="1">
    <location>
        <begin position="1"/>
        <end position="45"/>
    </location>
</feature>
<dbReference type="AlphaFoldDB" id="A0AA40CRY2"/>
<accession>A0AA40CRY2</accession>
<protein>
    <submittedName>
        <fullName evidence="2">Uncharacterized protein</fullName>
    </submittedName>
</protein>
<organism evidence="2 3">
    <name type="scientific">Cercophora newfieldiana</name>
    <dbReference type="NCBI Taxonomy" id="92897"/>
    <lineage>
        <taxon>Eukaryota</taxon>
        <taxon>Fungi</taxon>
        <taxon>Dikarya</taxon>
        <taxon>Ascomycota</taxon>
        <taxon>Pezizomycotina</taxon>
        <taxon>Sordariomycetes</taxon>
        <taxon>Sordariomycetidae</taxon>
        <taxon>Sordariales</taxon>
        <taxon>Lasiosphaeriaceae</taxon>
        <taxon>Cercophora</taxon>
    </lineage>
</organism>
<evidence type="ECO:0000313" key="2">
    <source>
        <dbReference type="EMBL" id="KAK0649055.1"/>
    </source>
</evidence>
<keyword evidence="3" id="KW-1185">Reference proteome</keyword>
<name>A0AA40CRY2_9PEZI</name>
<comment type="caution">
    <text evidence="2">The sequence shown here is derived from an EMBL/GenBank/DDBJ whole genome shotgun (WGS) entry which is preliminary data.</text>
</comment>
<gene>
    <name evidence="2" type="ORF">B0T16DRAFT_125221</name>
</gene>
<reference evidence="2" key="1">
    <citation type="submission" date="2023-06" db="EMBL/GenBank/DDBJ databases">
        <title>Genome-scale phylogeny and comparative genomics of the fungal order Sordariales.</title>
        <authorList>
            <consortium name="Lawrence Berkeley National Laboratory"/>
            <person name="Hensen N."/>
            <person name="Bonometti L."/>
            <person name="Westerberg I."/>
            <person name="Brannstrom I.O."/>
            <person name="Guillou S."/>
            <person name="Cros-Aarteil S."/>
            <person name="Calhoun S."/>
            <person name="Haridas S."/>
            <person name="Kuo A."/>
            <person name="Mondo S."/>
            <person name="Pangilinan J."/>
            <person name="Riley R."/>
            <person name="Labutti K."/>
            <person name="Andreopoulos B."/>
            <person name="Lipzen A."/>
            <person name="Chen C."/>
            <person name="Yanf M."/>
            <person name="Daum C."/>
            <person name="Ng V."/>
            <person name="Clum A."/>
            <person name="Steindorff A."/>
            <person name="Ohm R."/>
            <person name="Martin F."/>
            <person name="Silar P."/>
            <person name="Natvig D."/>
            <person name="Lalanne C."/>
            <person name="Gautier V."/>
            <person name="Ament-Velasquez S.L."/>
            <person name="Kruys A."/>
            <person name="Hutchinson M.I."/>
            <person name="Powell A.J."/>
            <person name="Barry K."/>
            <person name="Miller A.N."/>
            <person name="Grigoriev I.V."/>
            <person name="Debuchy R."/>
            <person name="Gladieux P."/>
            <person name="Thoren M.H."/>
            <person name="Johannesson H."/>
        </authorList>
    </citation>
    <scope>NUCLEOTIDE SEQUENCE</scope>
    <source>
        <strain evidence="2">SMH2532-1</strain>
    </source>
</reference>
<dbReference type="EMBL" id="JAULSV010000003">
    <property type="protein sequence ID" value="KAK0649055.1"/>
    <property type="molecule type" value="Genomic_DNA"/>
</dbReference>
<dbReference type="Proteomes" id="UP001174936">
    <property type="component" value="Unassembled WGS sequence"/>
</dbReference>
<proteinExistence type="predicted"/>
<sequence length="207" mass="23622">MPRLHRLPARHPQSALQPVSEPQRADTEVLSQDPPGHFESGKPSKSWRAGWRSVMLAVFPLRREVSIRQEESSWPRDNASFGSSQHCTGTWTVCWLVFDMPRRIYQESSPGWGDLWWTQTVDRPKTPAPCSRENMESGGYQPQLQCPHRPGMEKAPSAVDSWLMRDGSWGCRWWPQLSSVTGLGRVFFPPSTQRSRSFVDDVCRGLS</sequence>
<evidence type="ECO:0000256" key="1">
    <source>
        <dbReference type="SAM" id="MobiDB-lite"/>
    </source>
</evidence>
<evidence type="ECO:0000313" key="3">
    <source>
        <dbReference type="Proteomes" id="UP001174936"/>
    </source>
</evidence>